<dbReference type="Gene3D" id="3.10.350.10">
    <property type="entry name" value="LysM domain"/>
    <property type="match status" value="1"/>
</dbReference>
<name>A0A8J3MR53_9CHLR</name>
<feature type="transmembrane region" description="Helical" evidence="1">
    <location>
        <begin position="29"/>
        <end position="48"/>
    </location>
</feature>
<protein>
    <recommendedName>
        <fullName evidence="2">LysM domain-containing protein</fullName>
    </recommendedName>
</protein>
<reference evidence="3" key="1">
    <citation type="submission" date="2020-10" db="EMBL/GenBank/DDBJ databases">
        <title>Taxonomic study of unclassified bacteria belonging to the class Ktedonobacteria.</title>
        <authorList>
            <person name="Yabe S."/>
            <person name="Wang C.M."/>
            <person name="Zheng Y."/>
            <person name="Sakai Y."/>
            <person name="Cavaletti L."/>
            <person name="Monciardini P."/>
            <person name="Donadio S."/>
        </authorList>
    </citation>
    <scope>NUCLEOTIDE SEQUENCE</scope>
    <source>
        <strain evidence="3">SOSP1-1</strain>
    </source>
</reference>
<gene>
    <name evidence="3" type="ORF">KSX_37300</name>
</gene>
<comment type="caution">
    <text evidence="3">The sequence shown here is derived from an EMBL/GenBank/DDBJ whole genome shotgun (WGS) entry which is preliminary data.</text>
</comment>
<organism evidence="3 4">
    <name type="scientific">Ktedonospora formicarum</name>
    <dbReference type="NCBI Taxonomy" id="2778364"/>
    <lineage>
        <taxon>Bacteria</taxon>
        <taxon>Bacillati</taxon>
        <taxon>Chloroflexota</taxon>
        <taxon>Ktedonobacteria</taxon>
        <taxon>Ktedonobacterales</taxon>
        <taxon>Ktedonobacteraceae</taxon>
        <taxon>Ktedonospora</taxon>
    </lineage>
</organism>
<evidence type="ECO:0000256" key="1">
    <source>
        <dbReference type="SAM" id="Phobius"/>
    </source>
</evidence>
<feature type="domain" description="LysM" evidence="2">
    <location>
        <begin position="62"/>
        <end position="106"/>
    </location>
</feature>
<dbReference type="RefSeq" id="WP_220194886.1">
    <property type="nucleotide sequence ID" value="NZ_BNJF01000001.1"/>
</dbReference>
<accession>A0A8J3MR53</accession>
<evidence type="ECO:0000259" key="2">
    <source>
        <dbReference type="PROSITE" id="PS51782"/>
    </source>
</evidence>
<dbReference type="PANTHER" id="PTHR37423">
    <property type="entry name" value="SOLUBLE LYTIC MUREIN TRANSGLYCOSYLASE-RELATED"/>
    <property type="match status" value="1"/>
</dbReference>
<dbReference type="InterPro" id="IPR018392">
    <property type="entry name" value="LysM"/>
</dbReference>
<dbReference type="PROSITE" id="PS51782">
    <property type="entry name" value="LYSM"/>
    <property type="match status" value="1"/>
</dbReference>
<dbReference type="AlphaFoldDB" id="A0A8J3MR53"/>
<dbReference type="PANTHER" id="PTHR37423:SF2">
    <property type="entry name" value="MEMBRANE-BOUND LYTIC MUREIN TRANSGLYCOSYLASE C"/>
    <property type="match status" value="1"/>
</dbReference>
<dbReference type="Gene3D" id="1.10.530.10">
    <property type="match status" value="1"/>
</dbReference>
<dbReference type="SMART" id="SM00257">
    <property type="entry name" value="LysM"/>
    <property type="match status" value="1"/>
</dbReference>
<evidence type="ECO:0000313" key="4">
    <source>
        <dbReference type="Proteomes" id="UP000612362"/>
    </source>
</evidence>
<dbReference type="CDD" id="cd00254">
    <property type="entry name" value="LT-like"/>
    <property type="match status" value="1"/>
</dbReference>
<keyword evidence="4" id="KW-1185">Reference proteome</keyword>
<sequence length="260" mass="29507">MRHVQVYNTLSATKEPKHRSEYRNHWRTFAPLYLVLLLVSVSFGFLHFQTFAANPGLGKECKWYSVQFGETLSHISSQTGIPISTIASANYLLNTNMILYGQRICLPQTIEYIGLEDDGEVRWYAYDALESSSKAEVEEMLRESADQYGLPESLVLAIAWQESGWQQHVIAKDGGIGVMQLMPYTATSLNGVTGITRDPYKLSDNIGLGTCYLDRLWELYDGELDKVISAYNEGADNLNRYGIFNHTYVQSVRSLMLQYE</sequence>
<keyword evidence="1" id="KW-0812">Transmembrane</keyword>
<dbReference type="Pfam" id="PF01464">
    <property type="entry name" value="SLT"/>
    <property type="match status" value="1"/>
</dbReference>
<dbReference type="SUPFAM" id="SSF53955">
    <property type="entry name" value="Lysozyme-like"/>
    <property type="match status" value="1"/>
</dbReference>
<proteinExistence type="predicted"/>
<dbReference type="SUPFAM" id="SSF54106">
    <property type="entry name" value="LysM domain"/>
    <property type="match status" value="1"/>
</dbReference>
<dbReference type="InterPro" id="IPR008258">
    <property type="entry name" value="Transglycosylase_SLT_dom_1"/>
</dbReference>
<keyword evidence="1" id="KW-0472">Membrane</keyword>
<dbReference type="Proteomes" id="UP000612362">
    <property type="component" value="Unassembled WGS sequence"/>
</dbReference>
<dbReference type="InterPro" id="IPR036779">
    <property type="entry name" value="LysM_dom_sf"/>
</dbReference>
<dbReference type="InterPro" id="IPR023346">
    <property type="entry name" value="Lysozyme-like_dom_sf"/>
</dbReference>
<dbReference type="CDD" id="cd00118">
    <property type="entry name" value="LysM"/>
    <property type="match status" value="1"/>
</dbReference>
<dbReference type="Pfam" id="PF01476">
    <property type="entry name" value="LysM"/>
    <property type="match status" value="1"/>
</dbReference>
<dbReference type="EMBL" id="BNJF01000001">
    <property type="protein sequence ID" value="GHO45567.1"/>
    <property type="molecule type" value="Genomic_DNA"/>
</dbReference>
<keyword evidence="1" id="KW-1133">Transmembrane helix</keyword>
<evidence type="ECO:0000313" key="3">
    <source>
        <dbReference type="EMBL" id="GHO45567.1"/>
    </source>
</evidence>